<keyword evidence="3" id="KW-1133">Transmembrane helix</keyword>
<feature type="transmembrane region" description="Helical" evidence="3">
    <location>
        <begin position="351"/>
        <end position="374"/>
    </location>
</feature>
<dbReference type="AlphaFoldDB" id="A0A1C7NBV1"/>
<gene>
    <name evidence="4" type="primary">RABEPK</name>
    <name evidence="4" type="ORF">A0J61_05414</name>
</gene>
<dbReference type="CDD" id="cd12087">
    <property type="entry name" value="TM_EGFR-like"/>
    <property type="match status" value="1"/>
</dbReference>
<proteinExistence type="predicted"/>
<dbReference type="EMBL" id="LUGH01000291">
    <property type="protein sequence ID" value="OBZ86531.1"/>
    <property type="molecule type" value="Genomic_DNA"/>
</dbReference>
<keyword evidence="2" id="KW-0677">Repeat</keyword>
<comment type="caution">
    <text evidence="4">The sequence shown here is derived from an EMBL/GenBank/DDBJ whole genome shotgun (WGS) entry which is preliminary data.</text>
</comment>
<sequence length="446" mass="49280">MTGSNLECGFINDVLFCYDSRNSTLYSLSMHQSRSLSDLDQQWQLSDTPNESRIYSNMIPLADADSLMLYGGIGLENQELMNQTKIYHVDSGKWKKMSNYVNPRSNMNRQIMMASAAYVPKLGAVVFYGGQEITPMAASNQSNTRGFDLITLYNLGTNIWSLFSSQANIYSATSYPVSQTATFFPSKGSIVYLGGALASNEAILGLIPLSYGMMFNTNNGVWTNRTFGGKTPSPRISYSATLLPNGDQILIYGGSSRVNDSLSVVVSDFCYTLNLSSMNWTEHTELYSTNSLAPRSNHSAVLIETTIFILFGLGSDNQDASHMLAIDVQDPTMLAFIDHYTSNKSKLSTGAIVGIVIGCVVALAILIVLMAIFYMKRRRSKKKEGELDMQISRFKEDKIEVERSSTRPPSYSRMSVIANEEDYALAASATNSAFTLQQNKETNTHL</sequence>
<dbReference type="InParanoid" id="A0A1C7NBV1"/>
<keyword evidence="3" id="KW-0472">Membrane</keyword>
<dbReference type="PANTHER" id="PTHR46228">
    <property type="entry name" value="KELCH DOMAIN-CONTAINING PROTEIN"/>
    <property type="match status" value="1"/>
</dbReference>
<accession>A0A1C7NBV1</accession>
<dbReference type="PANTHER" id="PTHR46228:SF2">
    <property type="entry name" value="KELCH REPEAT PROTEIN (AFU_ORTHOLOGUE AFUA_4G14350)"/>
    <property type="match status" value="1"/>
</dbReference>
<evidence type="ECO:0000256" key="2">
    <source>
        <dbReference type="ARBA" id="ARBA00022737"/>
    </source>
</evidence>
<evidence type="ECO:0000256" key="1">
    <source>
        <dbReference type="ARBA" id="ARBA00022441"/>
    </source>
</evidence>
<organism evidence="4 5">
    <name type="scientific">Choanephora cucurbitarum</name>
    <dbReference type="NCBI Taxonomy" id="101091"/>
    <lineage>
        <taxon>Eukaryota</taxon>
        <taxon>Fungi</taxon>
        <taxon>Fungi incertae sedis</taxon>
        <taxon>Mucoromycota</taxon>
        <taxon>Mucoromycotina</taxon>
        <taxon>Mucoromycetes</taxon>
        <taxon>Mucorales</taxon>
        <taxon>Mucorineae</taxon>
        <taxon>Choanephoraceae</taxon>
        <taxon>Choanephoroideae</taxon>
        <taxon>Choanephora</taxon>
    </lineage>
</organism>
<keyword evidence="5" id="KW-1185">Reference proteome</keyword>
<dbReference type="STRING" id="101091.A0A1C7NBV1"/>
<dbReference type="Gene3D" id="2.120.10.80">
    <property type="entry name" value="Kelch-type beta propeller"/>
    <property type="match status" value="2"/>
</dbReference>
<dbReference type="Proteomes" id="UP000093000">
    <property type="component" value="Unassembled WGS sequence"/>
</dbReference>
<evidence type="ECO:0000313" key="4">
    <source>
        <dbReference type="EMBL" id="OBZ86531.1"/>
    </source>
</evidence>
<dbReference type="InterPro" id="IPR015915">
    <property type="entry name" value="Kelch-typ_b-propeller"/>
</dbReference>
<dbReference type="SUPFAM" id="SSF117281">
    <property type="entry name" value="Kelch motif"/>
    <property type="match status" value="1"/>
</dbReference>
<reference evidence="4 5" key="1">
    <citation type="submission" date="2016-03" db="EMBL/GenBank/DDBJ databases">
        <title>Choanephora cucurbitarum.</title>
        <authorList>
            <person name="Min B."/>
            <person name="Park H."/>
            <person name="Park J.-H."/>
            <person name="Shin H.-D."/>
            <person name="Choi I.-G."/>
        </authorList>
    </citation>
    <scope>NUCLEOTIDE SEQUENCE [LARGE SCALE GENOMIC DNA]</scope>
    <source>
        <strain evidence="4 5">KUS-F28377</strain>
    </source>
</reference>
<evidence type="ECO:0000256" key="3">
    <source>
        <dbReference type="SAM" id="Phobius"/>
    </source>
</evidence>
<evidence type="ECO:0000313" key="5">
    <source>
        <dbReference type="Proteomes" id="UP000093000"/>
    </source>
</evidence>
<dbReference type="Pfam" id="PF24681">
    <property type="entry name" value="Kelch_KLHDC2_KLHL20_DRC7"/>
    <property type="match status" value="1"/>
</dbReference>
<name>A0A1C7NBV1_9FUNG</name>
<keyword evidence="3" id="KW-0812">Transmembrane</keyword>
<dbReference type="OrthoDB" id="2263777at2759"/>
<protein>
    <submittedName>
        <fullName evidence="4">Rab9 effector protein with kelch motifs</fullName>
    </submittedName>
</protein>
<keyword evidence="1" id="KW-0880">Kelch repeat</keyword>